<protein>
    <submittedName>
        <fullName evidence="1">Uncharacterized protein</fullName>
    </submittedName>
</protein>
<comment type="caution">
    <text evidence="1">The sequence shown here is derived from an EMBL/GenBank/DDBJ whole genome shotgun (WGS) entry which is preliminary data.</text>
</comment>
<reference evidence="1" key="1">
    <citation type="submission" date="2021-06" db="EMBL/GenBank/DDBJ databases">
        <authorList>
            <person name="Hodson N. C."/>
            <person name="Mongue J. A."/>
            <person name="Jaron S. K."/>
        </authorList>
    </citation>
    <scope>NUCLEOTIDE SEQUENCE</scope>
</reference>
<dbReference type="EMBL" id="CAJVCH010223884">
    <property type="protein sequence ID" value="CAG7732053.1"/>
    <property type="molecule type" value="Genomic_DNA"/>
</dbReference>
<keyword evidence="2" id="KW-1185">Reference proteome</keyword>
<accession>A0A8J2K2L8</accession>
<dbReference type="Proteomes" id="UP000708208">
    <property type="component" value="Unassembled WGS sequence"/>
</dbReference>
<organism evidence="1 2">
    <name type="scientific">Allacma fusca</name>
    <dbReference type="NCBI Taxonomy" id="39272"/>
    <lineage>
        <taxon>Eukaryota</taxon>
        <taxon>Metazoa</taxon>
        <taxon>Ecdysozoa</taxon>
        <taxon>Arthropoda</taxon>
        <taxon>Hexapoda</taxon>
        <taxon>Collembola</taxon>
        <taxon>Symphypleona</taxon>
        <taxon>Sminthuridae</taxon>
        <taxon>Allacma</taxon>
    </lineage>
</organism>
<proteinExistence type="predicted"/>
<gene>
    <name evidence="1" type="ORF">AFUS01_LOCUS20592</name>
</gene>
<evidence type="ECO:0000313" key="2">
    <source>
        <dbReference type="Proteomes" id="UP000708208"/>
    </source>
</evidence>
<dbReference type="AlphaFoldDB" id="A0A8J2K2L8"/>
<name>A0A8J2K2L8_9HEXA</name>
<feature type="non-terminal residue" evidence="1">
    <location>
        <position position="1"/>
    </location>
</feature>
<evidence type="ECO:0000313" key="1">
    <source>
        <dbReference type="EMBL" id="CAG7732053.1"/>
    </source>
</evidence>
<sequence>RFIFMSLRRRSADGREGEGSELPTNTDEEDWAFVLVVIIGDGIEDEYDIALFQ</sequence>